<organism evidence="7 8">
    <name type="scientific">Lotharella oceanica</name>
    <dbReference type="NCBI Taxonomy" id="641309"/>
    <lineage>
        <taxon>Eukaryota</taxon>
        <taxon>Sar</taxon>
        <taxon>Rhizaria</taxon>
        <taxon>Cercozoa</taxon>
        <taxon>Chlorarachniophyceae</taxon>
        <taxon>Lotharella</taxon>
    </lineage>
</organism>
<feature type="transmembrane region" description="Helical" evidence="1">
    <location>
        <begin position="82"/>
        <end position="105"/>
    </location>
</feature>
<evidence type="ECO:0000313" key="5">
    <source>
        <dbReference type="EMBL" id="AIB09876.1"/>
    </source>
</evidence>
<gene>
    <name evidence="3" type="ORF">M951_chr1194</name>
    <name evidence="2" type="ORF">M951_chr137</name>
    <name evidence="5" type="ORF">M951_chr2184</name>
    <name evidence="4" type="ORF">M951_chr237</name>
    <name evidence="7" type="ORF">M951_chr3168</name>
    <name evidence="6" type="ORF">M951_chr337</name>
</gene>
<geneLocation type="nucleomorph" evidence="7"/>
<keyword evidence="7" id="KW-0542">Nucleomorph</keyword>
<evidence type="ECO:0000313" key="2">
    <source>
        <dbReference type="EMBL" id="AIB09524.1"/>
    </source>
</evidence>
<evidence type="ECO:0000313" key="6">
    <source>
        <dbReference type="EMBL" id="AIB09943.1"/>
    </source>
</evidence>
<name>A0A060DC47_9EUKA</name>
<dbReference type="Proteomes" id="UP000243670">
    <property type="component" value="Nucleomorph 1"/>
</dbReference>
<dbReference type="EMBL" id="CP006628">
    <property type="protein sequence ID" value="AIB09876.1"/>
    <property type="molecule type" value="Genomic_DNA"/>
</dbReference>
<dbReference type="Proteomes" id="UP000243670">
    <property type="component" value="Nucleomorph 2"/>
</dbReference>
<proteinExistence type="predicted"/>
<dbReference type="EMBL" id="CP006628">
    <property type="protein sequence ID" value="AIB09740.1"/>
    <property type="molecule type" value="Genomic_DNA"/>
</dbReference>
<evidence type="ECO:0000313" key="7">
    <source>
        <dbReference type="EMBL" id="AIB10065.1"/>
    </source>
</evidence>
<dbReference type="EMBL" id="CP006627">
    <property type="protein sequence ID" value="AIB09524.1"/>
    <property type="molecule type" value="Genomic_DNA"/>
</dbReference>
<reference evidence="7 8" key="1">
    <citation type="journal article" date="2014" name="BMC Genomics">
        <title>Nucleomorph and plastid genome sequences of the chlorarachniophyte Lotharella oceanica: convergent reductive evolution and frequent recombination in nucleomorph-bearing algae.</title>
        <authorList>
            <person name="Tanifuji G."/>
            <person name="Onodera N.T."/>
            <person name="Brown M.W."/>
            <person name="Curtis B.A."/>
            <person name="Roger A.J."/>
            <person name="Ka-Shu Wong G."/>
            <person name="Melkonian M."/>
            <person name="Archibald J.M."/>
        </authorList>
    </citation>
    <scope>NUCLEOTIDE SEQUENCE [LARGE SCALE GENOMIC DNA]</scope>
    <source>
        <strain evidence="7 8">CCMP622</strain>
    </source>
</reference>
<evidence type="ECO:0000313" key="4">
    <source>
        <dbReference type="EMBL" id="AIB09740.1"/>
    </source>
</evidence>
<feature type="transmembrane region" description="Helical" evidence="1">
    <location>
        <begin position="53"/>
        <end position="70"/>
    </location>
</feature>
<protein>
    <submittedName>
        <fullName evidence="7">Uncharacterized protein</fullName>
    </submittedName>
</protein>
<keyword evidence="1" id="KW-0472">Membrane</keyword>
<dbReference type="EMBL" id="CP006629">
    <property type="protein sequence ID" value="AIB09943.1"/>
    <property type="molecule type" value="Genomic_DNA"/>
</dbReference>
<evidence type="ECO:0000313" key="8">
    <source>
        <dbReference type="Proteomes" id="UP000243670"/>
    </source>
</evidence>
<accession>A0A060DC47</accession>
<dbReference type="EMBL" id="CP006627">
    <property type="protein sequence ID" value="AIB09673.1"/>
    <property type="molecule type" value="Genomic_DNA"/>
</dbReference>
<dbReference type="Proteomes" id="UP000243670">
    <property type="component" value="Nucleomorph 3"/>
</dbReference>
<dbReference type="AlphaFoldDB" id="A0A060DC47"/>
<dbReference type="EMBL" id="CP006629">
    <property type="protein sequence ID" value="AIB10065.1"/>
    <property type="molecule type" value="Genomic_DNA"/>
</dbReference>
<sequence>MWQRSADLRCEVKFHHHRLQRPTTTVRIITQLCDHRHVVLKMPRPTVTKLKRIEASFAIPTLTVVILDHLEPHVLSNFFPFLMAPLSLTVHVSASFAGSLFWLCLKATSKQFSHHCNLFLRVSDFILFS</sequence>
<keyword evidence="1" id="KW-0812">Transmembrane</keyword>
<keyword evidence="1" id="KW-1133">Transmembrane helix</keyword>
<evidence type="ECO:0000256" key="1">
    <source>
        <dbReference type="SAM" id="Phobius"/>
    </source>
</evidence>
<evidence type="ECO:0000313" key="3">
    <source>
        <dbReference type="EMBL" id="AIB09673.1"/>
    </source>
</evidence>